<evidence type="ECO:0000313" key="2">
    <source>
        <dbReference type="EMBL" id="MDS0897068.1"/>
    </source>
</evidence>
<dbReference type="Pfam" id="PF11319">
    <property type="entry name" value="VasI"/>
    <property type="match status" value="1"/>
</dbReference>
<organism evidence="2 3">
    <name type="scientific">Morganella morganii</name>
    <name type="common">Proteus morganii</name>
    <dbReference type="NCBI Taxonomy" id="582"/>
    <lineage>
        <taxon>Bacteria</taxon>
        <taxon>Pseudomonadati</taxon>
        <taxon>Pseudomonadota</taxon>
        <taxon>Gammaproteobacteria</taxon>
        <taxon>Enterobacterales</taxon>
        <taxon>Morganellaceae</taxon>
        <taxon>Morganella</taxon>
    </lineage>
</organism>
<sequence length="215" mass="23938">MTKRILQSVTALLILTPLWGTAQPASPLSGEMSALLDTCRKEPSPLIRLDCYDNIGRDKAVPQTEQAAKGDIWRRAAANEEKRTEHTVTFITTQPREGTWPVVMTAPAIGTQPPRPILMLSCVDNITRMQLVMNTPVTTRTIRLSTPQTSFSSDWFIRENGYVLESSRGLAGIDEIKRIMTGDKLTITPENGEPVTFDLSQLTESIKPLRAACRW</sequence>
<proteinExistence type="predicted"/>
<feature type="signal peptide" evidence="1">
    <location>
        <begin position="1"/>
        <end position="22"/>
    </location>
</feature>
<evidence type="ECO:0000313" key="3">
    <source>
        <dbReference type="Proteomes" id="UP001182247"/>
    </source>
</evidence>
<dbReference type="AlphaFoldDB" id="A0AAE4FAB7"/>
<accession>A0AAE4FAB7</accession>
<dbReference type="InterPro" id="IPR017738">
    <property type="entry name" value="T6SS-assoc_VCA0118"/>
</dbReference>
<name>A0AAE4FAB7_MORMO</name>
<evidence type="ECO:0000256" key="1">
    <source>
        <dbReference type="SAM" id="SignalP"/>
    </source>
</evidence>
<dbReference type="EMBL" id="JAPKIY010000006">
    <property type="protein sequence ID" value="MDS0897068.1"/>
    <property type="molecule type" value="Genomic_DNA"/>
</dbReference>
<feature type="chain" id="PRO_5041958722" evidence="1">
    <location>
        <begin position="23"/>
        <end position="215"/>
    </location>
</feature>
<dbReference type="NCBIfam" id="TIGR03360">
    <property type="entry name" value="VI_minor_1"/>
    <property type="match status" value="1"/>
</dbReference>
<protein>
    <submittedName>
        <fullName evidence="2">Type VI secretion system-associated protein VasI</fullName>
    </submittedName>
</protein>
<dbReference type="Proteomes" id="UP001182247">
    <property type="component" value="Unassembled WGS sequence"/>
</dbReference>
<gene>
    <name evidence="2" type="primary">vasI</name>
    <name evidence="2" type="ORF">OSC06_03715</name>
</gene>
<keyword evidence="1" id="KW-0732">Signal</keyword>
<comment type="caution">
    <text evidence="2">The sequence shown here is derived from an EMBL/GenBank/DDBJ whole genome shotgun (WGS) entry which is preliminary data.</text>
</comment>
<reference evidence="2" key="1">
    <citation type="submission" date="2023-02" db="EMBL/GenBank/DDBJ databases">
        <title>Detection, antimicrobial susceptibility and genomic characterization of NDM-producing species of Morganellaceae, Yersiniaceae, and Enterobacteriaceae other than Klebsiella.</title>
        <authorList>
            <person name="Camargo C.H."/>
            <person name="Sacchi C.T."/>
            <person name="Campos K.R."/>
        </authorList>
    </citation>
    <scope>NUCLEOTIDE SEQUENCE</scope>
    <source>
        <strain evidence="2">1189_21</strain>
    </source>
</reference>
<dbReference type="RefSeq" id="WP_036424556.1">
    <property type="nucleotide sequence ID" value="NZ_CAXOML010000002.1"/>
</dbReference>